<evidence type="ECO:0000313" key="5">
    <source>
        <dbReference type="EMBL" id="MFC4603148.1"/>
    </source>
</evidence>
<sequence>MRSSTRVTGCRRLCGSSWGGSMARSVTVTGGRDAASGVIPGRYALSVGMPELQAAEGFHWRLLTDLARLESGHTPRRAESSYWDGDVPWIGVRDATANHGLTISTTNQYITEAGLANSSARLLPAGTVCLSRTASVGYVVTMGVPMATSQDFVNWVCGPELSGRYLHYLLMVEQESIRRFAYGTTHQTMYYPEAKALHVCVPSRREQDAIAEVLGALDDKIAANRKLTDAALHLADLLVRLSDSWVPIGEVVEYRKVSRSPERMGADVIAHYSLPAFDSGQLPETTLSQDIKSAKFRIENPSVLISKLNPRFPRIWDVAELPVHPAFASTEFLVLESLHSSTSVLAAVLRHPDVSAQLEMKVAGTSGSHQRVKPDDLLATRIPDPRAIGVQTRESITSMGRLVSRVRNESVELAVLRDTLLPRLMSGELRVRDAERAVEVAL</sequence>
<name>A0ABV9FPE1_9NOCA</name>
<dbReference type="RefSeq" id="WP_378414875.1">
    <property type="nucleotide sequence ID" value="NZ_JBHSFO010000002.1"/>
</dbReference>
<evidence type="ECO:0000313" key="6">
    <source>
        <dbReference type="Proteomes" id="UP001595914"/>
    </source>
</evidence>
<organism evidence="5 6">
    <name type="scientific">Rhodococcus kronopolitis</name>
    <dbReference type="NCBI Taxonomy" id="1460226"/>
    <lineage>
        <taxon>Bacteria</taxon>
        <taxon>Bacillati</taxon>
        <taxon>Actinomycetota</taxon>
        <taxon>Actinomycetes</taxon>
        <taxon>Mycobacteriales</taxon>
        <taxon>Nocardiaceae</taxon>
        <taxon>Rhodococcus</taxon>
    </lineage>
</organism>
<dbReference type="PANTHER" id="PTHR30408">
    <property type="entry name" value="TYPE-1 RESTRICTION ENZYME ECOKI SPECIFICITY PROTEIN"/>
    <property type="match status" value="1"/>
</dbReference>
<accession>A0ABV9FPE1</accession>
<evidence type="ECO:0000256" key="1">
    <source>
        <dbReference type="ARBA" id="ARBA00010923"/>
    </source>
</evidence>
<proteinExistence type="inferred from homology"/>
<keyword evidence="5" id="KW-0378">Hydrolase</keyword>
<comment type="similarity">
    <text evidence="1">Belongs to the type-I restriction system S methylase family.</text>
</comment>
<dbReference type="InterPro" id="IPR044946">
    <property type="entry name" value="Restrct_endonuc_typeI_TRD_sf"/>
</dbReference>
<keyword evidence="3" id="KW-0238">DNA-binding</keyword>
<keyword evidence="6" id="KW-1185">Reference proteome</keyword>
<reference evidence="6" key="1">
    <citation type="journal article" date="2019" name="Int. J. Syst. Evol. Microbiol.">
        <title>The Global Catalogue of Microorganisms (GCM) 10K type strain sequencing project: providing services to taxonomists for standard genome sequencing and annotation.</title>
        <authorList>
            <consortium name="The Broad Institute Genomics Platform"/>
            <consortium name="The Broad Institute Genome Sequencing Center for Infectious Disease"/>
            <person name="Wu L."/>
            <person name="Ma J."/>
        </authorList>
    </citation>
    <scope>NUCLEOTIDE SEQUENCE [LARGE SCALE GENOMIC DNA]</scope>
    <source>
        <strain evidence="6">CCUG 54520</strain>
    </source>
</reference>
<gene>
    <name evidence="5" type="ORF">ACFO6S_05545</name>
</gene>
<keyword evidence="2" id="KW-0680">Restriction system</keyword>
<dbReference type="PANTHER" id="PTHR30408:SF13">
    <property type="entry name" value="TYPE I RESTRICTION ENZYME HINDI SPECIFICITY SUBUNIT"/>
    <property type="match status" value="1"/>
</dbReference>
<feature type="domain" description="Type I restriction modification DNA specificity" evidence="4">
    <location>
        <begin position="63"/>
        <end position="228"/>
    </location>
</feature>
<dbReference type="SUPFAM" id="SSF116734">
    <property type="entry name" value="DNA methylase specificity domain"/>
    <property type="match status" value="2"/>
</dbReference>
<dbReference type="Pfam" id="PF01420">
    <property type="entry name" value="Methylase_S"/>
    <property type="match status" value="1"/>
</dbReference>
<evidence type="ECO:0000259" key="4">
    <source>
        <dbReference type="Pfam" id="PF01420"/>
    </source>
</evidence>
<dbReference type="InterPro" id="IPR000055">
    <property type="entry name" value="Restrct_endonuc_typeI_TRD"/>
</dbReference>
<comment type="caution">
    <text evidence="5">The sequence shown here is derived from an EMBL/GenBank/DDBJ whole genome shotgun (WGS) entry which is preliminary data.</text>
</comment>
<dbReference type="EC" id="3.1.21.-" evidence="5"/>
<evidence type="ECO:0000256" key="2">
    <source>
        <dbReference type="ARBA" id="ARBA00022747"/>
    </source>
</evidence>
<protein>
    <submittedName>
        <fullName evidence="5">Restriction endonuclease subunit S</fullName>
        <ecNumber evidence="5">3.1.21.-</ecNumber>
    </submittedName>
</protein>
<dbReference type="Proteomes" id="UP001595914">
    <property type="component" value="Unassembled WGS sequence"/>
</dbReference>
<keyword evidence="5" id="KW-0540">Nuclease</keyword>
<dbReference type="GO" id="GO:0004519">
    <property type="term" value="F:endonuclease activity"/>
    <property type="evidence" value="ECO:0007669"/>
    <property type="project" value="UniProtKB-KW"/>
</dbReference>
<dbReference type="Gene3D" id="3.90.220.20">
    <property type="entry name" value="DNA methylase specificity domains"/>
    <property type="match status" value="2"/>
</dbReference>
<dbReference type="InterPro" id="IPR052021">
    <property type="entry name" value="Type-I_RS_S_subunit"/>
</dbReference>
<dbReference type="EMBL" id="JBHSFO010000002">
    <property type="protein sequence ID" value="MFC4603148.1"/>
    <property type="molecule type" value="Genomic_DNA"/>
</dbReference>
<evidence type="ECO:0000256" key="3">
    <source>
        <dbReference type="ARBA" id="ARBA00023125"/>
    </source>
</evidence>
<dbReference type="GO" id="GO:0016787">
    <property type="term" value="F:hydrolase activity"/>
    <property type="evidence" value="ECO:0007669"/>
    <property type="project" value="UniProtKB-KW"/>
</dbReference>
<keyword evidence="5" id="KW-0255">Endonuclease</keyword>